<reference evidence="2" key="1">
    <citation type="submission" date="2020-03" db="EMBL/GenBank/DDBJ databases">
        <authorList>
            <person name="He L."/>
        </authorList>
    </citation>
    <scope>NUCLEOTIDE SEQUENCE</scope>
    <source>
        <strain evidence="2">CkLH20</strain>
    </source>
</reference>
<evidence type="ECO:0000313" key="3">
    <source>
        <dbReference type="Proteomes" id="UP000781932"/>
    </source>
</evidence>
<sequence length="178" mass="19318">MSLRQDCEAADKWAWWSKSYVLSFLAAQARQAVLSQKDKGDRCLVSAAAMGLRVCGSAAAGDVHGCTGGWEGTLDLESRGREEKGKDRKDQGQGEGEGEGEGAGERRAFFNYIQRVSTTRHLRANLSTVFQPPHSLVQQTVQGGWQTVGGGGGRDKLPAESEDEDEDIRSHDENHAGR</sequence>
<accession>A0A9P6I408</accession>
<proteinExistence type="predicted"/>
<keyword evidence="3" id="KW-1185">Reference proteome</keyword>
<feature type="region of interest" description="Disordered" evidence="1">
    <location>
        <begin position="71"/>
        <end position="104"/>
    </location>
</feature>
<gene>
    <name evidence="2" type="ORF">CkaCkLH20_08119</name>
</gene>
<dbReference type="Proteomes" id="UP000781932">
    <property type="component" value="Unassembled WGS sequence"/>
</dbReference>
<protein>
    <submittedName>
        <fullName evidence="2">Uncharacterized protein</fullName>
    </submittedName>
</protein>
<dbReference type="AlphaFoldDB" id="A0A9P6I408"/>
<feature type="compositionally biased region" description="Basic and acidic residues" evidence="1">
    <location>
        <begin position="168"/>
        <end position="178"/>
    </location>
</feature>
<dbReference type="EMBL" id="JAATWM020000026">
    <property type="protein sequence ID" value="KAF9874556.1"/>
    <property type="molecule type" value="Genomic_DNA"/>
</dbReference>
<evidence type="ECO:0000256" key="1">
    <source>
        <dbReference type="SAM" id="MobiDB-lite"/>
    </source>
</evidence>
<comment type="caution">
    <text evidence="2">The sequence shown here is derived from an EMBL/GenBank/DDBJ whole genome shotgun (WGS) entry which is preliminary data.</text>
</comment>
<name>A0A9P6I408_9PEZI</name>
<dbReference type="GeneID" id="62163908"/>
<feature type="region of interest" description="Disordered" evidence="1">
    <location>
        <begin position="144"/>
        <end position="178"/>
    </location>
</feature>
<organism evidence="2 3">
    <name type="scientific">Colletotrichum karsti</name>
    <dbReference type="NCBI Taxonomy" id="1095194"/>
    <lineage>
        <taxon>Eukaryota</taxon>
        <taxon>Fungi</taxon>
        <taxon>Dikarya</taxon>
        <taxon>Ascomycota</taxon>
        <taxon>Pezizomycotina</taxon>
        <taxon>Sordariomycetes</taxon>
        <taxon>Hypocreomycetidae</taxon>
        <taxon>Glomerellales</taxon>
        <taxon>Glomerellaceae</taxon>
        <taxon>Colletotrichum</taxon>
        <taxon>Colletotrichum boninense species complex</taxon>
    </lineage>
</organism>
<reference evidence="2" key="2">
    <citation type="submission" date="2020-11" db="EMBL/GenBank/DDBJ databases">
        <title>Whole genome sequencing of Colletotrichum sp.</title>
        <authorList>
            <person name="Li H."/>
        </authorList>
    </citation>
    <scope>NUCLEOTIDE SEQUENCE</scope>
    <source>
        <strain evidence="2">CkLH20</strain>
    </source>
</reference>
<evidence type="ECO:0000313" key="2">
    <source>
        <dbReference type="EMBL" id="KAF9874556.1"/>
    </source>
</evidence>
<dbReference type="RefSeq" id="XP_038744017.1">
    <property type="nucleotide sequence ID" value="XM_038890834.1"/>
</dbReference>
<feature type="compositionally biased region" description="Basic and acidic residues" evidence="1">
    <location>
        <begin position="76"/>
        <end position="92"/>
    </location>
</feature>